<feature type="region of interest" description="Disordered" evidence="1">
    <location>
        <begin position="75"/>
        <end position="117"/>
    </location>
</feature>
<dbReference type="EMBL" id="CAJPEX010005904">
    <property type="protein sequence ID" value="CAG0923858.1"/>
    <property type="molecule type" value="Genomic_DNA"/>
</dbReference>
<reference evidence="2" key="1">
    <citation type="submission" date="2020-11" db="EMBL/GenBank/DDBJ databases">
        <authorList>
            <person name="Tran Van P."/>
        </authorList>
    </citation>
    <scope>NUCLEOTIDE SEQUENCE</scope>
</reference>
<protein>
    <submittedName>
        <fullName evidence="2">Uncharacterized protein</fullName>
    </submittedName>
</protein>
<sequence>MESSAKVNPDGNHSGRVEKKGATSMGKEATGKSSGMEKEMKSYGSEPIDDTDSDDESDISFNYYEFERRFVTREEYEETYGNGWKDSSSSVHENETESNEDESPENTSSFEDAKKPDDNVSVVECSGLLYDILESPGIYRNWEKTKRHPLGMKLEDTSPVKQLHAESNGEKNLEGRNTLRSGMHSYFEISGLCQKSSTKHSKTGNAVSLFTFFCTPVEHVKKKRRRVVDNHWALTLSIFSTFNKMLSHVLRVLRLHLKSCRETSMFQDKSRQVMAMKEQVWASFRSVEAQIYHSPYLKPWEKDSHRQDADQRMNEEIRRVSFPDDGIG</sequence>
<dbReference type="AlphaFoldDB" id="A0A7R9C0F7"/>
<evidence type="ECO:0000313" key="2">
    <source>
        <dbReference type="EMBL" id="CAD7283706.1"/>
    </source>
</evidence>
<accession>A0A7R9C0F7</accession>
<organism evidence="2">
    <name type="scientific">Notodromas monacha</name>
    <dbReference type="NCBI Taxonomy" id="399045"/>
    <lineage>
        <taxon>Eukaryota</taxon>
        <taxon>Metazoa</taxon>
        <taxon>Ecdysozoa</taxon>
        <taxon>Arthropoda</taxon>
        <taxon>Crustacea</taxon>
        <taxon>Oligostraca</taxon>
        <taxon>Ostracoda</taxon>
        <taxon>Podocopa</taxon>
        <taxon>Podocopida</taxon>
        <taxon>Cypridocopina</taxon>
        <taxon>Cypridoidea</taxon>
        <taxon>Cyprididae</taxon>
        <taxon>Notodromas</taxon>
    </lineage>
</organism>
<evidence type="ECO:0000313" key="3">
    <source>
        <dbReference type="Proteomes" id="UP000678499"/>
    </source>
</evidence>
<dbReference type="EMBL" id="OA887941">
    <property type="protein sequence ID" value="CAD7283706.1"/>
    <property type="molecule type" value="Genomic_DNA"/>
</dbReference>
<feature type="region of interest" description="Disordered" evidence="1">
    <location>
        <begin position="1"/>
        <end position="59"/>
    </location>
</feature>
<proteinExistence type="predicted"/>
<evidence type="ECO:0000256" key="1">
    <source>
        <dbReference type="SAM" id="MobiDB-lite"/>
    </source>
</evidence>
<dbReference type="Proteomes" id="UP000678499">
    <property type="component" value="Unassembled WGS sequence"/>
</dbReference>
<feature type="compositionally biased region" description="Acidic residues" evidence="1">
    <location>
        <begin position="47"/>
        <end position="58"/>
    </location>
</feature>
<gene>
    <name evidence="2" type="ORF">NMOB1V02_LOCUS11318</name>
</gene>
<keyword evidence="3" id="KW-1185">Reference proteome</keyword>
<name>A0A7R9C0F7_9CRUS</name>